<dbReference type="EMBL" id="CP066775">
    <property type="protein sequence ID" value="QQL49292.1"/>
    <property type="molecule type" value="Genomic_DNA"/>
</dbReference>
<feature type="domain" description="Heparan-alpha-glucosaminide N-acetyltransferase catalytic" evidence="1">
    <location>
        <begin position="11"/>
        <end position="219"/>
    </location>
</feature>
<keyword evidence="3" id="KW-1185">Reference proteome</keyword>
<dbReference type="InterPro" id="IPR012429">
    <property type="entry name" value="HGSNAT_cat"/>
</dbReference>
<dbReference type="PANTHER" id="PTHR40407">
    <property type="entry name" value="MEMBRANE PROTEIN-LIKE PROTEIN"/>
    <property type="match status" value="1"/>
</dbReference>
<organism evidence="2 3">
    <name type="scientific">Mucilaginibacter ginkgonis</name>
    <dbReference type="NCBI Taxonomy" id="2682091"/>
    <lineage>
        <taxon>Bacteria</taxon>
        <taxon>Pseudomonadati</taxon>
        <taxon>Bacteroidota</taxon>
        <taxon>Sphingobacteriia</taxon>
        <taxon>Sphingobacteriales</taxon>
        <taxon>Sphingobacteriaceae</taxon>
        <taxon>Mucilaginibacter</taxon>
    </lineage>
</organism>
<dbReference type="PANTHER" id="PTHR40407:SF1">
    <property type="entry name" value="HEPARAN-ALPHA-GLUCOSAMINIDE N-ACETYLTRANSFERASE CATALYTIC DOMAIN-CONTAINING PROTEIN"/>
    <property type="match status" value="1"/>
</dbReference>
<dbReference type="RefSeq" id="WP_157524409.1">
    <property type="nucleotide sequence ID" value="NZ_CP066775.1"/>
</dbReference>
<reference evidence="2 3" key="1">
    <citation type="submission" date="2020-12" db="EMBL/GenBank/DDBJ databases">
        <title>HMF7856_wgs.fasta genome submission.</title>
        <authorList>
            <person name="Kang H."/>
            <person name="Kim H."/>
            <person name="Joh K."/>
        </authorList>
    </citation>
    <scope>NUCLEOTIDE SEQUENCE [LARGE SCALE GENOMIC DNA]</scope>
    <source>
        <strain evidence="2 3">HMF7856</strain>
    </source>
</reference>
<protein>
    <submittedName>
        <fullName evidence="2">DUF1624 domain-containing protein</fullName>
    </submittedName>
</protein>
<evidence type="ECO:0000259" key="1">
    <source>
        <dbReference type="Pfam" id="PF07786"/>
    </source>
</evidence>
<sequence>MQAASFVNKQRIASIDILRGIVMVIMALDHVRDFFSNVQYDPLDLTKTSPLLFFTRWITHFCAPTFVMLSGVSAYLSLSKKASKNERAAFLLKRGLWLIFLEFTLIGFGWSFDPGFHVFAAQVIWAIGCSMLFLSLLIFIGLRPVAIGIVGLLIVFGHNMLDGITAVSFGKYQLCWLAIHQLGFYATGVNRGIFMLYPVLPWMGIMATGYFLGTVFKLAPDVRRKLLFTIGGFALFLFLFMRWVNIYGDPRPWLLQDNFIKGVGAYVSCQKYPPSLLYTLMTLSIAIISLALLEKVNNPVSRFFTVYGRVPFFYYVPHIYIIHLTQVLLAIAIGFDLHKLSGMGIQSTTWGFGLPVVYLIWIFVVAVLYFPCRWFMKVKQRRKDWWLSYL</sequence>
<dbReference type="Proteomes" id="UP000429232">
    <property type="component" value="Chromosome"/>
</dbReference>
<name>A0A6I4I228_9SPHI</name>
<dbReference type="Pfam" id="PF07786">
    <property type="entry name" value="HGSNAT_cat"/>
    <property type="match status" value="1"/>
</dbReference>
<accession>A0A6I4I228</accession>
<proteinExistence type="predicted"/>
<dbReference type="KEGG" id="mgik:GO620_014085"/>
<dbReference type="AlphaFoldDB" id="A0A6I4I228"/>
<gene>
    <name evidence="2" type="ORF">GO620_014085</name>
</gene>
<evidence type="ECO:0000313" key="3">
    <source>
        <dbReference type="Proteomes" id="UP000429232"/>
    </source>
</evidence>
<evidence type="ECO:0000313" key="2">
    <source>
        <dbReference type="EMBL" id="QQL49292.1"/>
    </source>
</evidence>